<keyword evidence="3" id="KW-1185">Reference proteome</keyword>
<proteinExistence type="predicted"/>
<evidence type="ECO:0000313" key="2">
    <source>
        <dbReference type="EMBL" id="SCX76395.1"/>
    </source>
</evidence>
<protein>
    <submittedName>
        <fullName evidence="2">Uncharacterized protein</fullName>
    </submittedName>
</protein>
<evidence type="ECO:0000256" key="1">
    <source>
        <dbReference type="SAM" id="SignalP"/>
    </source>
</evidence>
<dbReference type="OrthoDB" id="9776275at2"/>
<keyword evidence="1" id="KW-0732">Signal</keyword>
<dbReference type="InterPro" id="IPR037107">
    <property type="entry name" value="Put_OMP_sf"/>
</dbReference>
<organism evidence="2 3">
    <name type="scientific">Desulfoluna spongiiphila</name>
    <dbReference type="NCBI Taxonomy" id="419481"/>
    <lineage>
        <taxon>Bacteria</taxon>
        <taxon>Pseudomonadati</taxon>
        <taxon>Thermodesulfobacteriota</taxon>
        <taxon>Desulfobacteria</taxon>
        <taxon>Desulfobacterales</taxon>
        <taxon>Desulfolunaceae</taxon>
        <taxon>Desulfoluna</taxon>
    </lineage>
</organism>
<evidence type="ECO:0000313" key="3">
    <source>
        <dbReference type="Proteomes" id="UP000198870"/>
    </source>
</evidence>
<dbReference type="Gene3D" id="2.40.128.140">
    <property type="entry name" value="Outer membrane protein"/>
    <property type="match status" value="1"/>
</dbReference>
<dbReference type="InterPro" id="IPR018707">
    <property type="entry name" value="LpxR"/>
</dbReference>
<name>A0A1G5AEU5_9BACT</name>
<dbReference type="EMBL" id="FMUX01000001">
    <property type="protein sequence ID" value="SCX76395.1"/>
    <property type="molecule type" value="Genomic_DNA"/>
</dbReference>
<dbReference type="AlphaFoldDB" id="A0A1G5AEU5"/>
<reference evidence="2 3" key="1">
    <citation type="submission" date="2016-10" db="EMBL/GenBank/DDBJ databases">
        <authorList>
            <person name="de Groot N.N."/>
        </authorList>
    </citation>
    <scope>NUCLEOTIDE SEQUENCE [LARGE SCALE GENOMIC DNA]</scope>
    <source>
        <strain evidence="2 3">AA1</strain>
    </source>
</reference>
<feature type="chain" id="PRO_5011465884" evidence="1">
    <location>
        <begin position="20"/>
        <end position="363"/>
    </location>
</feature>
<feature type="signal peptide" evidence="1">
    <location>
        <begin position="1"/>
        <end position="19"/>
    </location>
</feature>
<dbReference type="RefSeq" id="WP_092207208.1">
    <property type="nucleotide sequence ID" value="NZ_FMUX01000001.1"/>
</dbReference>
<gene>
    <name evidence="2" type="ORF">SAMN05216233_101115</name>
</gene>
<dbReference type="STRING" id="419481.SAMN05216233_101115"/>
<dbReference type="Proteomes" id="UP000198870">
    <property type="component" value="Unassembled WGS sequence"/>
</dbReference>
<accession>A0A1G5AEU5</accession>
<dbReference type="Pfam" id="PF09982">
    <property type="entry name" value="LpxR"/>
    <property type="match status" value="1"/>
</dbReference>
<sequence>MLKCCVVLVGFLLAMVVYAPPSEGAFHLRSPYNTGIFRFEIDNDAVWKKDSNFSNGWSLQYHTPCYDGWDVADVPGLVAWVGTHVPSMDAGDAIVRYSYGVGQNMLTPGDLSMETVRNGDLPYAGTVTVSANWQSFNRDVARNLQVSVGLLGRQSFAKEFQTFVHNDLGMGKNPKGWGGQRKTEPLINLGYQYVRRLAYVGRYTNGWAGQLAIEANATLGNLYTSVGSGLSARFGWNIQEGFGPAPAPPGVGFYQAAFLPKPAFASPHSIEMVLGASGTGLIYSTLYDGSRLTDDDREVSREDVMGAWLMGVNYHYFELFSIRAHFQVSTKLLKEDLIPNALPGKKKTHGDVSFGALMVDVYF</sequence>